<evidence type="ECO:0000313" key="4">
    <source>
        <dbReference type="Proteomes" id="UP001283361"/>
    </source>
</evidence>
<dbReference type="SUPFAM" id="SSF48726">
    <property type="entry name" value="Immunoglobulin"/>
    <property type="match status" value="1"/>
</dbReference>
<feature type="region of interest" description="Disordered" evidence="1">
    <location>
        <begin position="224"/>
        <end position="321"/>
    </location>
</feature>
<reference evidence="3" key="1">
    <citation type="journal article" date="2023" name="G3 (Bethesda)">
        <title>A reference genome for the long-term kleptoplast-retaining sea slug Elysia crispata morphotype clarki.</title>
        <authorList>
            <person name="Eastman K.E."/>
            <person name="Pendleton A.L."/>
            <person name="Shaikh M.A."/>
            <person name="Suttiyut T."/>
            <person name="Ogas R."/>
            <person name="Tomko P."/>
            <person name="Gavelis G."/>
            <person name="Widhalm J.R."/>
            <person name="Wisecaver J.H."/>
        </authorList>
    </citation>
    <scope>NUCLEOTIDE SEQUENCE</scope>
    <source>
        <strain evidence="3">ECLA1</strain>
    </source>
</reference>
<protein>
    <submittedName>
        <fullName evidence="3">Uncharacterized protein</fullName>
    </submittedName>
</protein>
<proteinExistence type="predicted"/>
<evidence type="ECO:0000313" key="3">
    <source>
        <dbReference type="EMBL" id="KAK3715479.1"/>
    </source>
</evidence>
<keyword evidence="2" id="KW-0812">Transmembrane</keyword>
<keyword evidence="4" id="KW-1185">Reference proteome</keyword>
<keyword evidence="2" id="KW-0472">Membrane</keyword>
<dbReference type="AlphaFoldDB" id="A0AAE0XVZ2"/>
<accession>A0AAE0XVZ2</accession>
<feature type="transmembrane region" description="Helical" evidence="2">
    <location>
        <begin position="124"/>
        <end position="148"/>
    </location>
</feature>
<evidence type="ECO:0000256" key="1">
    <source>
        <dbReference type="SAM" id="MobiDB-lite"/>
    </source>
</evidence>
<sequence length="321" mass="35388">MSVLPGPHQLSQSFTPPAVVDVIVGETVHTQIELYGFPEPTTLLLQRMTDTTNLTSSRRHVVSYTGKSPPFGLVRVTFSDTVMLDMANYSLTISNGVRDLVYSFFLNGVPADQAQDEHGDSFNMAALVTGIIAVVIISFLVVVIILLVRKFRDINQRVESRCKSTTLEPGKSRDINQRLESRCKSTTLEPGKSRDINQRVESRCKSAILEPGKSRDINQRVESRCKSTTLEPVQSTPFSDSHTKPAVQSEPGLNYETPVEASGTTSVIDPQETRQFETIGDSPAANTTTASLSRQTRQYETIRDSPAANTLTASLSRHTRQ</sequence>
<dbReference type="InterPro" id="IPR036179">
    <property type="entry name" value="Ig-like_dom_sf"/>
</dbReference>
<feature type="compositionally biased region" description="Polar residues" evidence="1">
    <location>
        <begin position="226"/>
        <end position="240"/>
    </location>
</feature>
<name>A0AAE0XVZ2_9GAST</name>
<keyword evidence="2" id="KW-1133">Transmembrane helix</keyword>
<gene>
    <name evidence="3" type="ORF">RRG08_059028</name>
</gene>
<dbReference type="EMBL" id="JAWDGP010007506">
    <property type="protein sequence ID" value="KAK3715479.1"/>
    <property type="molecule type" value="Genomic_DNA"/>
</dbReference>
<comment type="caution">
    <text evidence="3">The sequence shown here is derived from an EMBL/GenBank/DDBJ whole genome shotgun (WGS) entry which is preliminary data.</text>
</comment>
<feature type="compositionally biased region" description="Polar residues" evidence="1">
    <location>
        <begin position="284"/>
        <end position="299"/>
    </location>
</feature>
<feature type="compositionally biased region" description="Polar residues" evidence="1">
    <location>
        <begin position="307"/>
        <end position="321"/>
    </location>
</feature>
<evidence type="ECO:0000256" key="2">
    <source>
        <dbReference type="SAM" id="Phobius"/>
    </source>
</evidence>
<organism evidence="3 4">
    <name type="scientific">Elysia crispata</name>
    <name type="common">lettuce slug</name>
    <dbReference type="NCBI Taxonomy" id="231223"/>
    <lineage>
        <taxon>Eukaryota</taxon>
        <taxon>Metazoa</taxon>
        <taxon>Spiralia</taxon>
        <taxon>Lophotrochozoa</taxon>
        <taxon>Mollusca</taxon>
        <taxon>Gastropoda</taxon>
        <taxon>Heterobranchia</taxon>
        <taxon>Euthyneura</taxon>
        <taxon>Panpulmonata</taxon>
        <taxon>Sacoglossa</taxon>
        <taxon>Placobranchoidea</taxon>
        <taxon>Plakobranchidae</taxon>
        <taxon>Elysia</taxon>
    </lineage>
</organism>
<dbReference type="Proteomes" id="UP001283361">
    <property type="component" value="Unassembled WGS sequence"/>
</dbReference>